<organism evidence="1">
    <name type="scientific">marine metagenome</name>
    <dbReference type="NCBI Taxonomy" id="408172"/>
    <lineage>
        <taxon>unclassified sequences</taxon>
        <taxon>metagenomes</taxon>
        <taxon>ecological metagenomes</taxon>
    </lineage>
</organism>
<accession>A0A381UEN0</accession>
<evidence type="ECO:0000313" key="1">
    <source>
        <dbReference type="EMBL" id="SVA26098.1"/>
    </source>
</evidence>
<dbReference type="AlphaFoldDB" id="A0A381UEN0"/>
<name>A0A381UEN0_9ZZZZ</name>
<dbReference type="EMBL" id="UINC01006201">
    <property type="protein sequence ID" value="SVA26098.1"/>
    <property type="molecule type" value="Genomic_DNA"/>
</dbReference>
<proteinExistence type="predicted"/>
<sequence>MNYTRVTWGEKDSNLRRRTPADLQSAAIDRSAISPTDFFNFKRALFVEPAKGLEPPTI</sequence>
<dbReference type="AntiFam" id="ANF00020">
    <property type="entry name" value="tRNA translation"/>
</dbReference>
<reference evidence="1" key="1">
    <citation type="submission" date="2018-05" db="EMBL/GenBank/DDBJ databases">
        <authorList>
            <person name="Lanie J.A."/>
            <person name="Ng W.-L."/>
            <person name="Kazmierczak K.M."/>
            <person name="Andrzejewski T.M."/>
            <person name="Davidsen T.M."/>
            <person name="Wayne K.J."/>
            <person name="Tettelin H."/>
            <person name="Glass J.I."/>
            <person name="Rusch D."/>
            <person name="Podicherti R."/>
            <person name="Tsui H.-C.T."/>
            <person name="Winkler M.E."/>
        </authorList>
    </citation>
    <scope>NUCLEOTIDE SEQUENCE</scope>
</reference>
<protein>
    <submittedName>
        <fullName evidence="1">Uncharacterized protein</fullName>
    </submittedName>
</protein>
<gene>
    <name evidence="1" type="ORF">METZ01_LOCUS78952</name>
</gene>